<gene>
    <name evidence="2" type="ORF">EDM59_13350</name>
</gene>
<accession>A0A3M8DB66</accession>
<dbReference type="AlphaFoldDB" id="A0A3M8DB66"/>
<dbReference type="InterPro" id="IPR011053">
    <property type="entry name" value="Single_hybrid_motif"/>
</dbReference>
<dbReference type="Gene3D" id="2.40.50.100">
    <property type="match status" value="1"/>
</dbReference>
<evidence type="ECO:0000313" key="2">
    <source>
        <dbReference type="EMBL" id="RNB85380.1"/>
    </source>
</evidence>
<dbReference type="EMBL" id="RHHU01000007">
    <property type="protein sequence ID" value="RNB85380.1"/>
    <property type="molecule type" value="Genomic_DNA"/>
</dbReference>
<sequence>MGLKYDVISPFAGTIKRIRFQAGDRVEEGEVIFTLVGPGKTVDILSPVTGHAVGVEVEQGEVVIAGMILMEITCVE</sequence>
<evidence type="ECO:0000313" key="3">
    <source>
        <dbReference type="Proteomes" id="UP000269573"/>
    </source>
</evidence>
<dbReference type="InterPro" id="IPR000089">
    <property type="entry name" value="Biotin_lipoyl"/>
</dbReference>
<dbReference type="RefSeq" id="WP_122924044.1">
    <property type="nucleotide sequence ID" value="NZ_RHHU01000007.1"/>
</dbReference>
<name>A0A3M8DB66_9BACL</name>
<keyword evidence="3" id="KW-1185">Reference proteome</keyword>
<proteinExistence type="predicted"/>
<dbReference type="SUPFAM" id="SSF51230">
    <property type="entry name" value="Single hybrid motif"/>
    <property type="match status" value="1"/>
</dbReference>
<organism evidence="2 3">
    <name type="scientific">Brevibacillus nitrificans</name>
    <dbReference type="NCBI Taxonomy" id="651560"/>
    <lineage>
        <taxon>Bacteria</taxon>
        <taxon>Bacillati</taxon>
        <taxon>Bacillota</taxon>
        <taxon>Bacilli</taxon>
        <taxon>Bacillales</taxon>
        <taxon>Paenibacillaceae</taxon>
        <taxon>Brevibacillus</taxon>
    </lineage>
</organism>
<protein>
    <submittedName>
        <fullName evidence="2">Biotin/lipoyl-binding protein</fullName>
    </submittedName>
</protein>
<reference evidence="2 3" key="1">
    <citation type="submission" date="2018-10" db="EMBL/GenBank/DDBJ databases">
        <title>Phylogenomics of Brevibacillus.</title>
        <authorList>
            <person name="Dunlap C."/>
        </authorList>
    </citation>
    <scope>NUCLEOTIDE SEQUENCE [LARGE SCALE GENOMIC DNA]</scope>
    <source>
        <strain evidence="2 3">JCM 15774</strain>
    </source>
</reference>
<evidence type="ECO:0000259" key="1">
    <source>
        <dbReference type="Pfam" id="PF00364"/>
    </source>
</evidence>
<dbReference type="Proteomes" id="UP000269573">
    <property type="component" value="Unassembled WGS sequence"/>
</dbReference>
<feature type="domain" description="Lipoyl-binding" evidence="1">
    <location>
        <begin position="5"/>
        <end position="35"/>
    </location>
</feature>
<comment type="caution">
    <text evidence="2">The sequence shown here is derived from an EMBL/GenBank/DDBJ whole genome shotgun (WGS) entry which is preliminary data.</text>
</comment>
<dbReference type="Pfam" id="PF00364">
    <property type="entry name" value="Biotin_lipoyl"/>
    <property type="match status" value="1"/>
</dbReference>